<feature type="domain" description="ABC transporter" evidence="4">
    <location>
        <begin position="6"/>
        <end position="241"/>
    </location>
</feature>
<name>A0ABT4VSG5_9HYPH</name>
<keyword evidence="6" id="KW-1185">Reference proteome</keyword>
<dbReference type="InterPro" id="IPR003593">
    <property type="entry name" value="AAA+_ATPase"/>
</dbReference>
<keyword evidence="1" id="KW-0813">Transport</keyword>
<dbReference type="SMART" id="SM00382">
    <property type="entry name" value="AAA"/>
    <property type="match status" value="1"/>
</dbReference>
<dbReference type="EMBL" id="JAPJZH010000014">
    <property type="protein sequence ID" value="MDA4847645.1"/>
    <property type="molecule type" value="Genomic_DNA"/>
</dbReference>
<dbReference type="InterPro" id="IPR032823">
    <property type="entry name" value="BCA_ABC_TP_C"/>
</dbReference>
<evidence type="ECO:0000313" key="5">
    <source>
        <dbReference type="EMBL" id="MDA4847645.1"/>
    </source>
</evidence>
<keyword evidence="3 5" id="KW-0067">ATP-binding</keyword>
<reference evidence="5" key="1">
    <citation type="submission" date="2022-11" db="EMBL/GenBank/DDBJ databases">
        <title>Hoeflea poritis sp. nov., isolated from scleractinian coral Porites lutea.</title>
        <authorList>
            <person name="Zhang G."/>
            <person name="Wei Q."/>
            <person name="Cai L."/>
        </authorList>
    </citation>
    <scope>NUCLEOTIDE SEQUENCE</scope>
    <source>
        <strain evidence="5">E7-10</strain>
    </source>
</reference>
<dbReference type="CDD" id="cd03219">
    <property type="entry name" value="ABC_Mj1267_LivG_branched"/>
    <property type="match status" value="1"/>
</dbReference>
<dbReference type="PROSITE" id="PS50893">
    <property type="entry name" value="ABC_TRANSPORTER_2"/>
    <property type="match status" value="1"/>
</dbReference>
<dbReference type="SUPFAM" id="SSF52540">
    <property type="entry name" value="P-loop containing nucleoside triphosphate hydrolases"/>
    <property type="match status" value="1"/>
</dbReference>
<evidence type="ECO:0000259" key="4">
    <source>
        <dbReference type="PROSITE" id="PS50893"/>
    </source>
</evidence>
<evidence type="ECO:0000256" key="2">
    <source>
        <dbReference type="ARBA" id="ARBA00022741"/>
    </source>
</evidence>
<dbReference type="InterPro" id="IPR051120">
    <property type="entry name" value="ABC_AA/LPS_Transport"/>
</dbReference>
<keyword evidence="2" id="KW-0547">Nucleotide-binding</keyword>
<dbReference type="PANTHER" id="PTHR45772:SF9">
    <property type="entry name" value="CONSERVED COMPONENT OF ABC TRANSPORTER FOR NATURAL AMINO ACIDS"/>
    <property type="match status" value="1"/>
</dbReference>
<dbReference type="Pfam" id="PF12399">
    <property type="entry name" value="BCA_ABC_TP_C"/>
    <property type="match status" value="1"/>
</dbReference>
<dbReference type="GO" id="GO:0005524">
    <property type="term" value="F:ATP binding"/>
    <property type="evidence" value="ECO:0007669"/>
    <property type="project" value="UniProtKB-KW"/>
</dbReference>
<proteinExistence type="predicted"/>
<evidence type="ECO:0000313" key="6">
    <source>
        <dbReference type="Proteomes" id="UP001148313"/>
    </source>
</evidence>
<evidence type="ECO:0000256" key="1">
    <source>
        <dbReference type="ARBA" id="ARBA00022448"/>
    </source>
</evidence>
<dbReference type="RefSeq" id="WP_271091481.1">
    <property type="nucleotide sequence ID" value="NZ_JAPJZH010000014.1"/>
</dbReference>
<organism evidence="5 6">
    <name type="scientific">Hoeflea poritis</name>
    <dbReference type="NCBI Taxonomy" id="2993659"/>
    <lineage>
        <taxon>Bacteria</taxon>
        <taxon>Pseudomonadati</taxon>
        <taxon>Pseudomonadota</taxon>
        <taxon>Alphaproteobacteria</taxon>
        <taxon>Hyphomicrobiales</taxon>
        <taxon>Rhizobiaceae</taxon>
        <taxon>Hoeflea</taxon>
    </lineage>
</organism>
<comment type="caution">
    <text evidence="5">The sequence shown here is derived from an EMBL/GenBank/DDBJ whole genome shotgun (WGS) entry which is preliminary data.</text>
</comment>
<evidence type="ECO:0000256" key="3">
    <source>
        <dbReference type="ARBA" id="ARBA00022840"/>
    </source>
</evidence>
<dbReference type="Proteomes" id="UP001148313">
    <property type="component" value="Unassembled WGS sequence"/>
</dbReference>
<dbReference type="InterPro" id="IPR027417">
    <property type="entry name" value="P-loop_NTPase"/>
</dbReference>
<dbReference type="InterPro" id="IPR003439">
    <property type="entry name" value="ABC_transporter-like_ATP-bd"/>
</dbReference>
<dbReference type="Gene3D" id="3.40.50.300">
    <property type="entry name" value="P-loop containing nucleotide triphosphate hydrolases"/>
    <property type="match status" value="1"/>
</dbReference>
<dbReference type="PANTHER" id="PTHR45772">
    <property type="entry name" value="CONSERVED COMPONENT OF ABC TRANSPORTER FOR NATURAL AMINO ACIDS-RELATED"/>
    <property type="match status" value="1"/>
</dbReference>
<dbReference type="Pfam" id="PF00005">
    <property type="entry name" value="ABC_tran"/>
    <property type="match status" value="1"/>
</dbReference>
<gene>
    <name evidence="5" type="ORF">OOZ53_19955</name>
</gene>
<accession>A0ABT4VSG5</accession>
<sequence length="243" mass="25960">MSDPIIDVRDATKTFGGLTAVDRVSFTVTRGEIFGIAGPNGSGKSTLFNLMTGIPYGPTNGEVRFNGERIDGRPPHAIARSGLCRTFQKDAEFPDLSAIETLQISAVYSGGQSAGQALENARRAIDRVQFDEARAHMPSSELSVYEKKQLMIASALVSEPSVLMLDEPASGLTKPEIERLDALLVDVNKSGVTILLIEHVLSLLLSVSERLLVLNQGAILAEGLPADVVRDPAVAEAYLGGRD</sequence>
<protein>
    <submittedName>
        <fullName evidence="5">ABC transporter ATP-binding protein</fullName>
    </submittedName>
</protein>